<sequence length="153" mass="17369">MKMKSKNYSFKEMNLFERVIAVSAITLLIIVCVSIIIGSIFFGIAGFLKLFGVRYESFSSLLLFVLLYFIIGFILDLIAMVFIRVATQNITGKTKLFLTRMIIDCTFSWVAFHVADEIISGISIQLTTEIIAVLFFHLVGMAFEEKEKKEQGE</sequence>
<feature type="transmembrane region" description="Helical" evidence="1">
    <location>
        <begin position="60"/>
        <end position="83"/>
    </location>
</feature>
<keyword evidence="1" id="KW-0812">Transmembrane</keyword>
<dbReference type="EMBL" id="PIQO01000003">
    <property type="protein sequence ID" value="PKR86068.1"/>
    <property type="molecule type" value="Genomic_DNA"/>
</dbReference>
<name>A0A2N3LN88_9BACI</name>
<keyword evidence="1" id="KW-1133">Transmembrane helix</keyword>
<dbReference type="OrthoDB" id="2942075at2"/>
<protein>
    <recommendedName>
        <fullName evidence="4">Regulatory protein YrvL</fullName>
    </recommendedName>
</protein>
<evidence type="ECO:0000256" key="1">
    <source>
        <dbReference type="SAM" id="Phobius"/>
    </source>
</evidence>
<organism evidence="2 3">
    <name type="scientific">Heyndrickxia camelliae</name>
    <dbReference type="NCBI Taxonomy" id="1707093"/>
    <lineage>
        <taxon>Bacteria</taxon>
        <taxon>Bacillati</taxon>
        <taxon>Bacillota</taxon>
        <taxon>Bacilli</taxon>
        <taxon>Bacillales</taxon>
        <taxon>Bacillaceae</taxon>
        <taxon>Heyndrickxia</taxon>
    </lineage>
</organism>
<evidence type="ECO:0000313" key="3">
    <source>
        <dbReference type="Proteomes" id="UP000233440"/>
    </source>
</evidence>
<evidence type="ECO:0000313" key="2">
    <source>
        <dbReference type="EMBL" id="PKR86068.1"/>
    </source>
</evidence>
<dbReference type="InterPro" id="IPR025912">
    <property type="entry name" value="YrvL"/>
</dbReference>
<dbReference type="Pfam" id="PF14184">
    <property type="entry name" value="YrvL"/>
    <property type="match status" value="1"/>
</dbReference>
<gene>
    <name evidence="2" type="ORF">CWO92_06770</name>
</gene>
<dbReference type="Proteomes" id="UP000233440">
    <property type="component" value="Unassembled WGS sequence"/>
</dbReference>
<keyword evidence="1" id="KW-0472">Membrane</keyword>
<accession>A0A2N3LN88</accession>
<dbReference type="AlphaFoldDB" id="A0A2N3LN88"/>
<feature type="transmembrane region" description="Helical" evidence="1">
    <location>
        <begin position="20"/>
        <end position="48"/>
    </location>
</feature>
<evidence type="ECO:0008006" key="4">
    <source>
        <dbReference type="Google" id="ProtNLM"/>
    </source>
</evidence>
<keyword evidence="3" id="KW-1185">Reference proteome</keyword>
<feature type="transmembrane region" description="Helical" evidence="1">
    <location>
        <begin position="95"/>
        <end position="112"/>
    </location>
</feature>
<proteinExistence type="predicted"/>
<comment type="caution">
    <text evidence="2">The sequence shown here is derived from an EMBL/GenBank/DDBJ whole genome shotgun (WGS) entry which is preliminary data.</text>
</comment>
<reference evidence="2 3" key="1">
    <citation type="submission" date="2017-11" db="EMBL/GenBank/DDBJ databases">
        <title>Bacillus camelliae sp. nov., isolated from pu'er tea.</title>
        <authorList>
            <person name="Niu L."/>
        </authorList>
    </citation>
    <scope>NUCLEOTIDE SEQUENCE [LARGE SCALE GENOMIC DNA]</scope>
    <source>
        <strain evidence="2 3">7578-1</strain>
    </source>
</reference>
<feature type="transmembrane region" description="Helical" evidence="1">
    <location>
        <begin position="118"/>
        <end position="139"/>
    </location>
</feature>